<keyword evidence="3" id="KW-1185">Reference proteome</keyword>
<evidence type="ECO:0000259" key="1">
    <source>
        <dbReference type="PROSITE" id="PS51752"/>
    </source>
</evidence>
<dbReference type="Pfam" id="PF12044">
    <property type="entry name" value="Metallopep"/>
    <property type="match status" value="1"/>
</dbReference>
<evidence type="ECO:0000313" key="3">
    <source>
        <dbReference type="Proteomes" id="UP000800093"/>
    </source>
</evidence>
<reference evidence="3" key="1">
    <citation type="journal article" date="2020" name="Stud. Mycol.">
        <title>101 Dothideomycetes genomes: A test case for predicting lifestyles and emergence of pathogens.</title>
        <authorList>
            <person name="Haridas S."/>
            <person name="Albert R."/>
            <person name="Binder M."/>
            <person name="Bloem J."/>
            <person name="LaButti K."/>
            <person name="Salamov A."/>
            <person name="Andreopoulos B."/>
            <person name="Baker S."/>
            <person name="Barry K."/>
            <person name="Bills G."/>
            <person name="Bluhm B."/>
            <person name="Cannon C."/>
            <person name="Castanera R."/>
            <person name="Culley D."/>
            <person name="Daum C."/>
            <person name="Ezra D."/>
            <person name="Gonzalez J."/>
            <person name="Henrissat B."/>
            <person name="Kuo A."/>
            <person name="Liang C."/>
            <person name="Lipzen A."/>
            <person name="Lutzoni F."/>
            <person name="Magnuson J."/>
            <person name="Mondo S."/>
            <person name="Nolan M."/>
            <person name="Ohm R."/>
            <person name="Pangilinan J."/>
            <person name="Park H.-J."/>
            <person name="Ramirez L."/>
            <person name="Alfaro M."/>
            <person name="Sun H."/>
            <person name="Tritt A."/>
            <person name="Yoshinaga Y."/>
            <person name="Zwiers L.-H."/>
            <person name="Turgeon B."/>
            <person name="Goodwin S."/>
            <person name="Spatafora J."/>
            <person name="Crous P."/>
            <person name="Grigoriev I."/>
        </authorList>
    </citation>
    <scope>NUCLEOTIDE SEQUENCE [LARGE SCALE GENOMIC DNA]</scope>
    <source>
        <strain evidence="3">CBS 304.66</strain>
    </source>
</reference>
<dbReference type="InterPro" id="IPR036404">
    <property type="entry name" value="Jacalin-like_lectin_dom_sf"/>
</dbReference>
<organism evidence="2 3">
    <name type="scientific">Lojkania enalia</name>
    <dbReference type="NCBI Taxonomy" id="147567"/>
    <lineage>
        <taxon>Eukaryota</taxon>
        <taxon>Fungi</taxon>
        <taxon>Dikarya</taxon>
        <taxon>Ascomycota</taxon>
        <taxon>Pezizomycotina</taxon>
        <taxon>Dothideomycetes</taxon>
        <taxon>Pleosporomycetidae</taxon>
        <taxon>Pleosporales</taxon>
        <taxon>Pleosporales incertae sedis</taxon>
        <taxon>Lojkania</taxon>
    </lineage>
</organism>
<evidence type="ECO:0000313" key="2">
    <source>
        <dbReference type="EMBL" id="KAF2259963.1"/>
    </source>
</evidence>
<dbReference type="Gene3D" id="2.100.10.30">
    <property type="entry name" value="Jacalin-like lectin domain"/>
    <property type="match status" value="1"/>
</dbReference>
<dbReference type="GO" id="GO:0005737">
    <property type="term" value="C:cytoplasm"/>
    <property type="evidence" value="ECO:0007669"/>
    <property type="project" value="TreeGrafter"/>
</dbReference>
<dbReference type="InterPro" id="IPR001229">
    <property type="entry name" value="Jacalin-like_lectin_dom"/>
</dbReference>
<dbReference type="PANTHER" id="PTHR21054">
    <property type="entry name" value="ZINC METALLOPROTEINASE-RELATED"/>
    <property type="match status" value="1"/>
</dbReference>
<gene>
    <name evidence="2" type="ORF">CC78DRAFT_536704</name>
</gene>
<dbReference type="InterPro" id="IPR053002">
    <property type="entry name" value="Metalloproteinase_M10B"/>
</dbReference>
<dbReference type="SUPFAM" id="SSF51101">
    <property type="entry name" value="Mannose-binding lectins"/>
    <property type="match status" value="1"/>
</dbReference>
<feature type="domain" description="Jacalin-type lectin" evidence="1">
    <location>
        <begin position="491"/>
        <end position="628"/>
    </location>
</feature>
<protein>
    <submittedName>
        <fullName evidence="2">Metallopeptidase</fullName>
    </submittedName>
</protein>
<dbReference type="OrthoDB" id="74460at2759"/>
<dbReference type="InterPro" id="IPR021917">
    <property type="entry name" value="Unchr_Zn-peptidase-like"/>
</dbReference>
<dbReference type="PANTHER" id="PTHR21054:SF2">
    <property type="entry name" value="MIP04191P"/>
    <property type="match status" value="1"/>
</dbReference>
<proteinExistence type="predicted"/>
<dbReference type="Proteomes" id="UP000800093">
    <property type="component" value="Unassembled WGS sequence"/>
</dbReference>
<dbReference type="AlphaFoldDB" id="A0A9P4MZZ0"/>
<name>A0A9P4MZZ0_9PLEO</name>
<dbReference type="EMBL" id="ML986692">
    <property type="protein sequence ID" value="KAF2259963.1"/>
    <property type="molecule type" value="Genomic_DNA"/>
</dbReference>
<dbReference type="Pfam" id="PF01419">
    <property type="entry name" value="Jacalin"/>
    <property type="match status" value="1"/>
</dbReference>
<sequence>MVTVNHHQNRFPPTGWPVSDSYFKALVHLEPGWNCLRLDFSSPKVSHSSSSTIPAHASFLNINYLPLMQLPPLQLAIILGSDSPGTFDAMPDRMQREGNGLDLAIKKFRMAAYLWQAFTGEQMNRNGFGRRCFRFEDVWEPGTVSFQDWGAGQFRTQAKIHVIRSRKTVAEIRDLDRAQQYAGGTKKGELFGIAAEAVKDYFQPKPGQKQYVSCLFLDSHWDTQAKTIRGHAALGGGDGDLQLAIFGSQALQSYPSSIEEVWQAFQDCTRTDTAFIANDCNESGSNWEAANIGIGAHLHETGHLFGCPHQESGVMLRDYVNLHRTFVCRESYSTRTKTPGQRLVLPEDECRWHRLDTLRFRFHPCFAIPIDIAPTDGSVQVWTVDSGQGGVIATSKSGIAWIELYPEGDDVCHVWREWPEIDKQYPRQVALNEADLRGMLPKEKRNSRLKVEVFSAGGGKHVVEDFSHLANQKIARVRFPDGRWGYRGSRLGYSQMKGSEPQEVLLESAYIQTKLLLAIRVYHGLALDGIEFIYEDTTTQMFGKRGGKPSEFALDTRKGELLMGFALRAGLWIDGLQILTSLGRKSDWYGNPHGGSGHTLIPPRGYTLGGISGSCAQWVDGFSLIIIR</sequence>
<dbReference type="PROSITE" id="PS51752">
    <property type="entry name" value="JACALIN_LECTIN"/>
    <property type="match status" value="1"/>
</dbReference>
<accession>A0A9P4MZZ0</accession>
<comment type="caution">
    <text evidence="2">The sequence shown here is derived from an EMBL/GenBank/DDBJ whole genome shotgun (WGS) entry which is preliminary data.</text>
</comment>